<dbReference type="EC" id="3.1.3.57" evidence="15"/>
<dbReference type="GO" id="GO:0008441">
    <property type="term" value="F:3'(2'),5'-bisphosphate nucleotidase activity"/>
    <property type="evidence" value="ECO:0007669"/>
    <property type="project" value="UniProtKB-EC"/>
</dbReference>
<dbReference type="FunFam" id="3.30.540.10:FF:000023">
    <property type="entry name" value="Protein CBR-TAG-231"/>
    <property type="match status" value="1"/>
</dbReference>
<name>A0A8B8DQV3_CRAVI</name>
<feature type="region of interest" description="Disordered" evidence="19">
    <location>
        <begin position="335"/>
        <end position="377"/>
    </location>
</feature>
<evidence type="ECO:0000313" key="20">
    <source>
        <dbReference type="Proteomes" id="UP000694844"/>
    </source>
</evidence>
<accession>A0A8B8DQV3</accession>
<evidence type="ECO:0000256" key="1">
    <source>
        <dbReference type="ARBA" id="ARBA00001946"/>
    </source>
</evidence>
<dbReference type="CDD" id="cd01640">
    <property type="entry name" value="IPPase"/>
    <property type="match status" value="1"/>
</dbReference>
<proteinExistence type="inferred from homology"/>
<dbReference type="PANTHER" id="PTHR43028:SF5">
    <property type="entry name" value="3'(2'),5'-BISPHOSPHATE NUCLEOTIDASE 1"/>
    <property type="match status" value="1"/>
</dbReference>
<comment type="cofactor">
    <cofactor evidence="1 18">
        <name>Mg(2+)</name>
        <dbReference type="ChEBI" id="CHEBI:18420"/>
    </cofactor>
</comment>
<evidence type="ECO:0000256" key="13">
    <source>
        <dbReference type="ARBA" id="ARBA00044479"/>
    </source>
</evidence>
<feature type="compositionally biased region" description="Polar residues" evidence="19">
    <location>
        <begin position="360"/>
        <end position="377"/>
    </location>
</feature>
<comment type="similarity">
    <text evidence="2">Belongs to the inositol monophosphatase superfamily.</text>
</comment>
<evidence type="ECO:0000256" key="9">
    <source>
        <dbReference type="ARBA" id="ARBA00041815"/>
    </source>
</evidence>
<keyword evidence="5 18" id="KW-0479">Metal-binding</keyword>
<feature type="binding site" evidence="18">
    <location>
        <position position="119"/>
    </location>
    <ligand>
        <name>Mg(2+)</name>
        <dbReference type="ChEBI" id="CHEBI:18420"/>
        <label>1</label>
        <note>catalytic</note>
    </ligand>
</feature>
<feature type="binding site" evidence="18">
    <location>
        <position position="73"/>
    </location>
    <ligand>
        <name>Mg(2+)</name>
        <dbReference type="ChEBI" id="CHEBI:18420"/>
        <label>1</label>
        <note>catalytic</note>
    </ligand>
</feature>
<keyword evidence="20" id="KW-1185">Reference proteome</keyword>
<dbReference type="PROSITE" id="PS00629">
    <property type="entry name" value="IMP_1"/>
    <property type="match status" value="1"/>
</dbReference>
<evidence type="ECO:0000313" key="21">
    <source>
        <dbReference type="RefSeq" id="XP_022330205.1"/>
    </source>
</evidence>
<dbReference type="GO" id="GO:0046854">
    <property type="term" value="P:phosphatidylinositol phosphate biosynthetic process"/>
    <property type="evidence" value="ECO:0007669"/>
    <property type="project" value="InterPro"/>
</dbReference>
<feature type="binding site" evidence="18">
    <location>
        <position position="249"/>
    </location>
    <ligand>
        <name>Mg(2+)</name>
        <dbReference type="ChEBI" id="CHEBI:18420"/>
        <label>1</label>
        <note>catalytic</note>
    </ligand>
</feature>
<dbReference type="GO" id="GO:0046872">
    <property type="term" value="F:metal ion binding"/>
    <property type="evidence" value="ECO:0007669"/>
    <property type="project" value="UniProtKB-KW"/>
</dbReference>
<evidence type="ECO:0000256" key="7">
    <source>
        <dbReference type="ARBA" id="ARBA00022842"/>
    </source>
</evidence>
<dbReference type="InterPro" id="IPR050725">
    <property type="entry name" value="CysQ/Inositol_MonoPase"/>
</dbReference>
<dbReference type="Pfam" id="PF00459">
    <property type="entry name" value="Inositol_P"/>
    <property type="match status" value="1"/>
</dbReference>
<evidence type="ECO:0000256" key="5">
    <source>
        <dbReference type="ARBA" id="ARBA00022723"/>
    </source>
</evidence>
<comment type="catalytic activity">
    <reaction evidence="13">
        <text>adenosine 3',5'-bisphosphate + H2O = AMP + phosphate</text>
        <dbReference type="Rhea" id="RHEA:10040"/>
        <dbReference type="ChEBI" id="CHEBI:15377"/>
        <dbReference type="ChEBI" id="CHEBI:43474"/>
        <dbReference type="ChEBI" id="CHEBI:58343"/>
        <dbReference type="ChEBI" id="CHEBI:456215"/>
        <dbReference type="EC" id="3.1.3.7"/>
    </reaction>
    <physiologicalReaction direction="left-to-right" evidence="13">
        <dbReference type="Rhea" id="RHEA:10041"/>
    </physiologicalReaction>
</comment>
<feature type="binding site" evidence="18">
    <location>
        <position position="117"/>
    </location>
    <ligand>
        <name>Mg(2+)</name>
        <dbReference type="ChEBI" id="CHEBI:18420"/>
        <label>1</label>
        <note>catalytic</note>
    </ligand>
</feature>
<dbReference type="PANTHER" id="PTHR43028">
    <property type="entry name" value="3'(2'),5'-BISPHOSPHATE NUCLEOTIDASE 1"/>
    <property type="match status" value="1"/>
</dbReference>
<dbReference type="FunFam" id="3.40.190.80:FF:000006">
    <property type="entry name" value="Bisphosphate nucleotidase 1"/>
    <property type="match status" value="1"/>
</dbReference>
<gene>
    <name evidence="21" type="primary">LOC111128712</name>
</gene>
<evidence type="ECO:0000256" key="4">
    <source>
        <dbReference type="ARBA" id="ARBA00022671"/>
    </source>
</evidence>
<dbReference type="AlphaFoldDB" id="A0A8B8DQV3"/>
<evidence type="ECO:0000256" key="18">
    <source>
        <dbReference type="PIRSR" id="PIRSR600760-2"/>
    </source>
</evidence>
<dbReference type="OrthoDB" id="411145at2759"/>
<sequence length="377" mass="40759">MASNPSLVMRIVSASVAVSNRASNIIRNVLTKGDLGIVEKGKNDLQTEADRSAQRCIVASLHKQFPNVAIFGEEQLDPQEKIPQDFIEQGFDAEVLKHTCPEYLKDTKDEDIVIWVDPLDGTAEFTQGILMLLDHVTVLIGISVRGNAVAGVIHQPWYNFDKPGLPLGRCLWGVIGLGTYGFERETPPADKVIITTSRSHSDRMVTEAVEACKPDEVVRVGGAGHKVLLLIEGKVHAYVFASKGCKKWDTCAPEAILHAVGGTLTDFHGIRMNYSADVQRKNTGGVLATVADHAKFLNCIPEHIRDVMDKSSEAPPLDFKEVVVCGGADLEKAKKNGVSEKTSSPPNQNAVSTAPKAESKSTSATVPNDNANTNTKL</sequence>
<evidence type="ECO:0000256" key="3">
    <source>
        <dbReference type="ARBA" id="ARBA00012633"/>
    </source>
</evidence>
<evidence type="ECO:0000256" key="14">
    <source>
        <dbReference type="ARBA" id="ARBA00044484"/>
    </source>
</evidence>
<keyword evidence="4" id="KW-0452">Lithium</keyword>
<evidence type="ECO:0000256" key="2">
    <source>
        <dbReference type="ARBA" id="ARBA00009759"/>
    </source>
</evidence>
<evidence type="ECO:0000256" key="11">
    <source>
        <dbReference type="ARBA" id="ARBA00044466"/>
    </source>
</evidence>
<protein>
    <recommendedName>
        <fullName evidence="8">3'(2'),5'-bisphosphate nucleotidase 1</fullName>
        <ecNumber evidence="15">3.1.3.57</ecNumber>
        <ecNumber evidence="3">3.1.3.7</ecNumber>
    </recommendedName>
    <alternativeName>
        <fullName evidence="16">3'-phosphoadenosine 5'-phosphate phosphatase</fullName>
    </alternativeName>
    <alternativeName>
        <fullName evidence="9">Bisphosphate 3'-nucleotidase 1</fullName>
    </alternativeName>
    <alternativeName>
        <fullName evidence="17">Inositol-polyphosphate 1-phosphatase</fullName>
    </alternativeName>
</protein>
<comment type="catalytic activity">
    <reaction evidence="12">
        <text>1D-myo-inositol 1,4-bisphosphate + H2O = 1D-myo-inositol 4-phosphate + phosphate</text>
        <dbReference type="Rhea" id="RHEA:15553"/>
        <dbReference type="ChEBI" id="CHEBI:15377"/>
        <dbReference type="ChEBI" id="CHEBI:43474"/>
        <dbReference type="ChEBI" id="CHEBI:58282"/>
        <dbReference type="ChEBI" id="CHEBI:58469"/>
        <dbReference type="EC" id="3.1.3.57"/>
    </reaction>
    <physiologicalReaction direction="left-to-right" evidence="12">
        <dbReference type="Rhea" id="RHEA:15554"/>
    </physiologicalReaction>
</comment>
<keyword evidence="7 18" id="KW-0460">Magnesium</keyword>
<dbReference type="InterPro" id="IPR000760">
    <property type="entry name" value="Inositol_monophosphatase-like"/>
</dbReference>
<reference evidence="21" key="1">
    <citation type="submission" date="2025-08" db="UniProtKB">
        <authorList>
            <consortium name="RefSeq"/>
        </authorList>
    </citation>
    <scope>IDENTIFICATION</scope>
    <source>
        <tissue evidence="21">Whole sample</tissue>
    </source>
</reference>
<feature type="compositionally biased region" description="Polar residues" evidence="19">
    <location>
        <begin position="339"/>
        <end position="352"/>
    </location>
</feature>
<dbReference type="Gene3D" id="3.30.540.10">
    <property type="entry name" value="Fructose-1,6-Bisphosphatase, subunit A, domain 1"/>
    <property type="match status" value="1"/>
</dbReference>
<dbReference type="Proteomes" id="UP000694844">
    <property type="component" value="Chromosome 4"/>
</dbReference>
<dbReference type="EC" id="3.1.3.7" evidence="3"/>
<evidence type="ECO:0000256" key="8">
    <source>
        <dbReference type="ARBA" id="ARBA00040342"/>
    </source>
</evidence>
<evidence type="ECO:0000256" key="6">
    <source>
        <dbReference type="ARBA" id="ARBA00022801"/>
    </source>
</evidence>
<evidence type="ECO:0000256" key="19">
    <source>
        <dbReference type="SAM" id="MobiDB-lite"/>
    </source>
</evidence>
<keyword evidence="6" id="KW-0378">Hydrolase</keyword>
<organism evidence="20 21">
    <name type="scientific">Crassostrea virginica</name>
    <name type="common">Eastern oyster</name>
    <dbReference type="NCBI Taxonomy" id="6565"/>
    <lineage>
        <taxon>Eukaryota</taxon>
        <taxon>Metazoa</taxon>
        <taxon>Spiralia</taxon>
        <taxon>Lophotrochozoa</taxon>
        <taxon>Mollusca</taxon>
        <taxon>Bivalvia</taxon>
        <taxon>Autobranchia</taxon>
        <taxon>Pteriomorphia</taxon>
        <taxon>Ostreida</taxon>
        <taxon>Ostreoidea</taxon>
        <taxon>Ostreidae</taxon>
        <taxon>Crassostrea</taxon>
    </lineage>
</organism>
<dbReference type="RefSeq" id="XP_022330205.1">
    <property type="nucleotide sequence ID" value="XM_022474497.1"/>
</dbReference>
<feature type="binding site" evidence="18">
    <location>
        <position position="120"/>
    </location>
    <ligand>
        <name>Mg(2+)</name>
        <dbReference type="ChEBI" id="CHEBI:18420"/>
        <label>1</label>
        <note>catalytic</note>
    </ligand>
</feature>
<evidence type="ECO:0000256" key="17">
    <source>
        <dbReference type="ARBA" id="ARBA00044554"/>
    </source>
</evidence>
<dbReference type="InterPro" id="IPR020583">
    <property type="entry name" value="Inositol_monoP_metal-BS"/>
</dbReference>
<dbReference type="GeneID" id="111128712"/>
<comment type="catalytic activity">
    <reaction evidence="11">
        <text>adenosine 2',5'-bisphosphate + H2O = AMP + phosphate</text>
        <dbReference type="Rhea" id="RHEA:77643"/>
        <dbReference type="ChEBI" id="CHEBI:15377"/>
        <dbReference type="ChEBI" id="CHEBI:43474"/>
        <dbReference type="ChEBI" id="CHEBI:194156"/>
        <dbReference type="ChEBI" id="CHEBI:456215"/>
        <dbReference type="EC" id="3.1.3.7"/>
    </reaction>
    <physiologicalReaction direction="left-to-right" evidence="11">
        <dbReference type="Rhea" id="RHEA:77644"/>
    </physiologicalReaction>
</comment>
<evidence type="ECO:0000256" key="16">
    <source>
        <dbReference type="ARBA" id="ARBA00044544"/>
    </source>
</evidence>
<dbReference type="GO" id="GO:0004441">
    <property type="term" value="F:inositol-1,4-bisphosphate 1-phosphatase activity"/>
    <property type="evidence" value="ECO:0007669"/>
    <property type="project" value="UniProtKB-EC"/>
</dbReference>
<evidence type="ECO:0000256" key="15">
    <source>
        <dbReference type="ARBA" id="ARBA00044519"/>
    </source>
</evidence>
<dbReference type="SUPFAM" id="SSF56655">
    <property type="entry name" value="Carbohydrate phosphatase"/>
    <property type="match status" value="1"/>
</dbReference>
<dbReference type="InterPro" id="IPR020550">
    <property type="entry name" value="Inositol_monophosphatase_CS"/>
</dbReference>
<evidence type="ECO:0000256" key="10">
    <source>
        <dbReference type="ARBA" id="ARBA00044465"/>
    </source>
</evidence>
<dbReference type="PROSITE" id="PS00630">
    <property type="entry name" value="IMP_2"/>
    <property type="match status" value="1"/>
</dbReference>
<evidence type="ECO:0000256" key="12">
    <source>
        <dbReference type="ARBA" id="ARBA00044478"/>
    </source>
</evidence>
<dbReference type="Gene3D" id="3.40.190.80">
    <property type="match status" value="1"/>
</dbReference>
<dbReference type="PRINTS" id="PR00377">
    <property type="entry name" value="IMPHPHTASES"/>
</dbReference>
<comment type="catalytic activity">
    <reaction evidence="14">
        <text>3'-phosphoadenylyl sulfate + H2O = adenosine 5'-phosphosulfate + phosphate</text>
        <dbReference type="Rhea" id="RHEA:77639"/>
        <dbReference type="ChEBI" id="CHEBI:15377"/>
        <dbReference type="ChEBI" id="CHEBI:43474"/>
        <dbReference type="ChEBI" id="CHEBI:58243"/>
        <dbReference type="ChEBI" id="CHEBI:58339"/>
        <dbReference type="EC" id="3.1.3.7"/>
    </reaction>
    <physiologicalReaction direction="left-to-right" evidence="14">
        <dbReference type="Rhea" id="RHEA:77640"/>
    </physiologicalReaction>
</comment>
<comment type="catalytic activity">
    <reaction evidence="10">
        <text>1D-myo-inositol 1,3,4-trisphosphate + H2O = 1D-myo-inositol 3,4-bisphosphate + phosphate</text>
        <dbReference type="Rhea" id="RHEA:70319"/>
        <dbReference type="ChEBI" id="CHEBI:15377"/>
        <dbReference type="ChEBI" id="CHEBI:43474"/>
        <dbReference type="ChEBI" id="CHEBI:58414"/>
        <dbReference type="ChEBI" id="CHEBI:83241"/>
    </reaction>
    <physiologicalReaction direction="left-to-right" evidence="10">
        <dbReference type="Rhea" id="RHEA:70320"/>
    </physiologicalReaction>
</comment>
<dbReference type="KEGG" id="cvn:111128712"/>